<dbReference type="GO" id="GO:0006302">
    <property type="term" value="P:double-strand break repair"/>
    <property type="evidence" value="ECO:0007669"/>
    <property type="project" value="TreeGrafter"/>
</dbReference>
<protein>
    <submittedName>
        <fullName evidence="1">DNA replication and repair protein RecO</fullName>
    </submittedName>
</protein>
<organism evidence="1 2">
    <name type="scientific">Mycoplasma testudineum</name>
    <dbReference type="NCBI Taxonomy" id="244584"/>
    <lineage>
        <taxon>Bacteria</taxon>
        <taxon>Bacillati</taxon>
        <taxon>Mycoplasmatota</taxon>
        <taxon>Mollicutes</taxon>
        <taxon>Mycoplasmataceae</taxon>
        <taxon>Mycoplasma</taxon>
    </lineage>
</organism>
<comment type="caution">
    <text evidence="1">The sequence shown here is derived from an EMBL/GenBank/DDBJ whole genome shotgun (WGS) entry which is preliminary data.</text>
</comment>
<accession>A0A4R6ICU6</accession>
<reference evidence="1 2" key="1">
    <citation type="submission" date="2019-03" db="EMBL/GenBank/DDBJ databases">
        <title>Genomic Encyclopedia of Archaeal and Bacterial Type Strains, Phase II (KMG-II): from individual species to whole genera.</title>
        <authorList>
            <person name="Goeker M."/>
        </authorList>
    </citation>
    <scope>NUCLEOTIDE SEQUENCE [LARGE SCALE GENOMIC DNA]</scope>
    <source>
        <strain evidence="1 2">ATCC 700618</strain>
    </source>
</reference>
<dbReference type="GO" id="GO:0006310">
    <property type="term" value="P:DNA recombination"/>
    <property type="evidence" value="ECO:0007669"/>
    <property type="project" value="InterPro"/>
</dbReference>
<dbReference type="PANTHER" id="PTHR33991:SF1">
    <property type="entry name" value="DNA REPAIR PROTEIN RECO"/>
    <property type="match status" value="1"/>
</dbReference>
<evidence type="ECO:0000313" key="2">
    <source>
        <dbReference type="Proteomes" id="UP000295518"/>
    </source>
</evidence>
<proteinExistence type="predicted"/>
<dbReference type="SUPFAM" id="SSF57863">
    <property type="entry name" value="ArfGap/RecO-like zinc finger"/>
    <property type="match status" value="1"/>
</dbReference>
<dbReference type="OrthoDB" id="404042at2"/>
<dbReference type="PANTHER" id="PTHR33991">
    <property type="entry name" value="DNA REPAIR PROTEIN RECO"/>
    <property type="match status" value="1"/>
</dbReference>
<dbReference type="InterPro" id="IPR003717">
    <property type="entry name" value="RecO"/>
</dbReference>
<dbReference type="InterPro" id="IPR037278">
    <property type="entry name" value="ARFGAP/RecO"/>
</dbReference>
<dbReference type="EMBL" id="SNWN01000014">
    <property type="protein sequence ID" value="TDO19431.1"/>
    <property type="molecule type" value="Genomic_DNA"/>
</dbReference>
<keyword evidence="2" id="KW-1185">Reference proteome</keyword>
<evidence type="ECO:0000313" key="1">
    <source>
        <dbReference type="EMBL" id="TDO19431.1"/>
    </source>
</evidence>
<dbReference type="GO" id="GO:0043590">
    <property type="term" value="C:bacterial nucleoid"/>
    <property type="evidence" value="ECO:0007669"/>
    <property type="project" value="TreeGrafter"/>
</dbReference>
<dbReference type="Proteomes" id="UP000295518">
    <property type="component" value="Unassembled WGS sequence"/>
</dbReference>
<dbReference type="AlphaFoldDB" id="A0A4R6ICU6"/>
<name>A0A4R6ICU6_9MOLU</name>
<dbReference type="RefSeq" id="WP_094254856.1">
    <property type="nucleotide sequence ID" value="NZ_NNCE01000006.1"/>
</dbReference>
<gene>
    <name evidence="1" type="ORF">EI74_0702</name>
</gene>
<sequence length="223" mass="26590">MSAKQETGILSKIIKYQDQDAILRVFFKDRIVLIYAPGIFKTTSKNRNNLFEGALINFEFFQARLTTKMSRLKTATLIYNWKFIDQEQQFWIPNWLKLLQAIDTTSEEFFNFYQYALRNFNYENNIYLTTYLYYLSLELLGYKQNFNSCVIDKRRTQISNFDLSSGGFLCIYHSMNKAPIEILKSLNYLTKSYSDFLNKTTRKTVNDIYQIFKDFISNNSYLH</sequence>